<reference evidence="1" key="1">
    <citation type="journal article" date="2021" name="New Phytol.">
        <title>Evolutionary innovations through gain and loss of genes in the ectomycorrhizal Boletales.</title>
        <authorList>
            <person name="Wu G."/>
            <person name="Miyauchi S."/>
            <person name="Morin E."/>
            <person name="Kuo A."/>
            <person name="Drula E."/>
            <person name="Varga T."/>
            <person name="Kohler A."/>
            <person name="Feng B."/>
            <person name="Cao Y."/>
            <person name="Lipzen A."/>
            <person name="Daum C."/>
            <person name="Hundley H."/>
            <person name="Pangilinan J."/>
            <person name="Johnson J."/>
            <person name="Barry K."/>
            <person name="LaButti K."/>
            <person name="Ng V."/>
            <person name="Ahrendt S."/>
            <person name="Min B."/>
            <person name="Choi I.G."/>
            <person name="Park H."/>
            <person name="Plett J.M."/>
            <person name="Magnuson J."/>
            <person name="Spatafora J.W."/>
            <person name="Nagy L.G."/>
            <person name="Henrissat B."/>
            <person name="Grigoriev I.V."/>
            <person name="Yang Z.L."/>
            <person name="Xu J."/>
            <person name="Martin F.M."/>
        </authorList>
    </citation>
    <scope>NUCLEOTIDE SEQUENCE</scope>
    <source>
        <strain evidence="1">KUC20120723A-06</strain>
    </source>
</reference>
<accession>A0ACB8B438</accession>
<protein>
    <submittedName>
        <fullName evidence="1">Uncharacterized protein</fullName>
    </submittedName>
</protein>
<organism evidence="1 2">
    <name type="scientific">Leucogyrophana mollusca</name>
    <dbReference type="NCBI Taxonomy" id="85980"/>
    <lineage>
        <taxon>Eukaryota</taxon>
        <taxon>Fungi</taxon>
        <taxon>Dikarya</taxon>
        <taxon>Basidiomycota</taxon>
        <taxon>Agaricomycotina</taxon>
        <taxon>Agaricomycetes</taxon>
        <taxon>Agaricomycetidae</taxon>
        <taxon>Boletales</taxon>
        <taxon>Boletales incertae sedis</taxon>
        <taxon>Leucogyrophana</taxon>
    </lineage>
</organism>
<dbReference type="EMBL" id="MU266577">
    <property type="protein sequence ID" value="KAH7920471.1"/>
    <property type="molecule type" value="Genomic_DNA"/>
</dbReference>
<gene>
    <name evidence="1" type="ORF">BV22DRAFT_1198873</name>
</gene>
<evidence type="ECO:0000313" key="2">
    <source>
        <dbReference type="Proteomes" id="UP000790709"/>
    </source>
</evidence>
<proteinExistence type="predicted"/>
<evidence type="ECO:0000313" key="1">
    <source>
        <dbReference type="EMBL" id="KAH7920471.1"/>
    </source>
</evidence>
<comment type="caution">
    <text evidence="1">The sequence shown here is derived from an EMBL/GenBank/DDBJ whole genome shotgun (WGS) entry which is preliminary data.</text>
</comment>
<keyword evidence="2" id="KW-1185">Reference proteome</keyword>
<dbReference type="Proteomes" id="UP000790709">
    <property type="component" value="Unassembled WGS sequence"/>
</dbReference>
<name>A0ACB8B438_9AGAM</name>
<sequence>MGTSSLSWSTTLKAVVTLLHSTAISSTLFRLSYRGYTLRFWWEDAWATLALVSDVICLTCVWLLKPVGESQSMPFINIVASWAQSMASTCVLWATRMSIMFAIIRVAGSAPKTQRLALCILGFFGLMWLGILAQKIYICDLQGCVMKQSLAISQLITDTISDAILVAMPFRLLRDVKLSNNRRILISSAFSASILITIITIFHSVLLFGTPTALTVAVAHVKAAASLIVCNLLVIVTFMYRAFRRFGGVDLDHSFIGSGRLDFTSIDLNQLTTGSTGVGGGDETNGESSAPQEISLACVLAETESSGYHEKISGSESEPS</sequence>